<sequence length="40" mass="4457">MAKANLPKIRVLLHSARENKPQSLLSNPPSNQPLVMTKSF</sequence>
<feature type="region of interest" description="Disordered" evidence="1">
    <location>
        <begin position="18"/>
        <end position="40"/>
    </location>
</feature>
<dbReference type="EnsemblMetazoa" id="ADIR014898-RA">
    <property type="protein sequence ID" value="ADIR014898-PA"/>
    <property type="gene ID" value="ADIR014898"/>
</dbReference>
<dbReference type="Proteomes" id="UP000075884">
    <property type="component" value="Unassembled WGS sequence"/>
</dbReference>
<organism evidence="2 3">
    <name type="scientific">Anopheles dirus</name>
    <dbReference type="NCBI Taxonomy" id="7168"/>
    <lineage>
        <taxon>Eukaryota</taxon>
        <taxon>Metazoa</taxon>
        <taxon>Ecdysozoa</taxon>
        <taxon>Arthropoda</taxon>
        <taxon>Hexapoda</taxon>
        <taxon>Insecta</taxon>
        <taxon>Pterygota</taxon>
        <taxon>Neoptera</taxon>
        <taxon>Endopterygota</taxon>
        <taxon>Diptera</taxon>
        <taxon>Nematocera</taxon>
        <taxon>Culicoidea</taxon>
        <taxon>Culicidae</taxon>
        <taxon>Anophelinae</taxon>
        <taxon>Anopheles</taxon>
    </lineage>
</organism>
<protein>
    <submittedName>
        <fullName evidence="2">Uncharacterized protein</fullName>
    </submittedName>
</protein>
<proteinExistence type="predicted"/>
<accession>A0A182NYJ9</accession>
<feature type="compositionally biased region" description="Polar residues" evidence="1">
    <location>
        <begin position="21"/>
        <end position="40"/>
    </location>
</feature>
<reference evidence="3" key="1">
    <citation type="submission" date="2013-03" db="EMBL/GenBank/DDBJ databases">
        <title>The Genome Sequence of Anopheles dirus WRAIR2.</title>
        <authorList>
            <consortium name="The Broad Institute Genomics Platform"/>
            <person name="Neafsey D.E."/>
            <person name="Walton C."/>
            <person name="Walker B."/>
            <person name="Young S.K."/>
            <person name="Zeng Q."/>
            <person name="Gargeya S."/>
            <person name="Fitzgerald M."/>
            <person name="Haas B."/>
            <person name="Abouelleil A."/>
            <person name="Allen A.W."/>
            <person name="Alvarado L."/>
            <person name="Arachchi H.M."/>
            <person name="Berlin A.M."/>
            <person name="Chapman S.B."/>
            <person name="Gainer-Dewar J."/>
            <person name="Goldberg J."/>
            <person name="Griggs A."/>
            <person name="Gujja S."/>
            <person name="Hansen M."/>
            <person name="Howarth C."/>
            <person name="Imamovic A."/>
            <person name="Ireland A."/>
            <person name="Larimer J."/>
            <person name="McCowan C."/>
            <person name="Murphy C."/>
            <person name="Pearson M."/>
            <person name="Poon T.W."/>
            <person name="Priest M."/>
            <person name="Roberts A."/>
            <person name="Saif S."/>
            <person name="Shea T."/>
            <person name="Sisk P."/>
            <person name="Sykes S."/>
            <person name="Wortman J."/>
            <person name="Nusbaum C."/>
            <person name="Birren B."/>
        </authorList>
    </citation>
    <scope>NUCLEOTIDE SEQUENCE [LARGE SCALE GENOMIC DNA]</scope>
    <source>
        <strain evidence="3">WRAIR2</strain>
    </source>
</reference>
<keyword evidence="3" id="KW-1185">Reference proteome</keyword>
<dbReference type="AlphaFoldDB" id="A0A182NYJ9"/>
<reference evidence="2" key="2">
    <citation type="submission" date="2020-05" db="UniProtKB">
        <authorList>
            <consortium name="EnsemblMetazoa"/>
        </authorList>
    </citation>
    <scope>IDENTIFICATION</scope>
    <source>
        <strain evidence="2">WRAIR2</strain>
    </source>
</reference>
<evidence type="ECO:0000256" key="1">
    <source>
        <dbReference type="SAM" id="MobiDB-lite"/>
    </source>
</evidence>
<name>A0A182NYJ9_9DIPT</name>
<evidence type="ECO:0000313" key="2">
    <source>
        <dbReference type="EnsemblMetazoa" id="ADIR014898-PA"/>
    </source>
</evidence>
<evidence type="ECO:0000313" key="3">
    <source>
        <dbReference type="Proteomes" id="UP000075884"/>
    </source>
</evidence>
<dbReference type="VEuPathDB" id="VectorBase:ADIR014898"/>